<keyword evidence="1" id="KW-0472">Membrane</keyword>
<protein>
    <submittedName>
        <fullName evidence="2">Uncharacterized protein</fullName>
    </submittedName>
</protein>
<feature type="transmembrane region" description="Helical" evidence="1">
    <location>
        <begin position="136"/>
        <end position="155"/>
    </location>
</feature>
<proteinExistence type="predicted"/>
<evidence type="ECO:0000256" key="1">
    <source>
        <dbReference type="SAM" id="Phobius"/>
    </source>
</evidence>
<dbReference type="Proteomes" id="UP000290172">
    <property type="component" value="Unassembled WGS sequence"/>
</dbReference>
<evidence type="ECO:0000313" key="2">
    <source>
        <dbReference type="EMBL" id="RXJ65225.1"/>
    </source>
</evidence>
<reference evidence="2 3" key="1">
    <citation type="submission" date="2017-10" db="EMBL/GenBank/DDBJ databases">
        <title>Genomics of the genus Arcobacter.</title>
        <authorList>
            <person name="Perez-Cataluna A."/>
            <person name="Figueras M.J."/>
        </authorList>
    </citation>
    <scope>NUCLEOTIDE SEQUENCE [LARGE SCALE GENOMIC DNA]</scope>
    <source>
        <strain evidence="2 3">CECT 8993</strain>
    </source>
</reference>
<feature type="transmembrane region" description="Helical" evidence="1">
    <location>
        <begin position="240"/>
        <end position="265"/>
    </location>
</feature>
<name>A0A4Q0Y6A2_9BACT</name>
<keyword evidence="1" id="KW-1133">Transmembrane helix</keyword>
<feature type="transmembrane region" description="Helical" evidence="1">
    <location>
        <begin position="33"/>
        <end position="55"/>
    </location>
</feature>
<feature type="transmembrane region" description="Helical" evidence="1">
    <location>
        <begin position="214"/>
        <end position="234"/>
    </location>
</feature>
<accession>A0A4Q0Y6A2</accession>
<dbReference type="EMBL" id="PDKJ01000034">
    <property type="protein sequence ID" value="RXJ65225.1"/>
    <property type="molecule type" value="Genomic_DNA"/>
</dbReference>
<evidence type="ECO:0000313" key="3">
    <source>
        <dbReference type="Proteomes" id="UP000290172"/>
    </source>
</evidence>
<sequence>METFEKFLSLFIKNPYSNIELSDSFKENFKNRFFTIFLLFPVMIVLLSLMGYFSISEKINDNFNEFNQFSILMYFYKYLCFIIPIFCILLIKNYFHIKYKLLGFKNSMFYFTISYFVLLTFFPFSGLFIIENIKATTIFIYYITAIIFYIYYYYYYYYRWKRNIFIGNYDKYKKEVFKINFPLDSLVGKFSLDLKESEKEKPIFTKTSEWIATIMLRFGLTIPVLAAISGSGAIKSYDTIIYFCIYMFLFLIPIFSKVITGGVVFRKFLKQIEKEENVTIYNGRLKTLDNENK</sequence>
<dbReference type="AlphaFoldDB" id="A0A4Q0Y6A2"/>
<comment type="caution">
    <text evidence="2">The sequence shown here is derived from an EMBL/GenBank/DDBJ whole genome shotgun (WGS) entry which is preliminary data.</text>
</comment>
<organism evidence="2 3">
    <name type="scientific">Halarcobacter ebronensis</name>
    <dbReference type="NCBI Taxonomy" id="1462615"/>
    <lineage>
        <taxon>Bacteria</taxon>
        <taxon>Pseudomonadati</taxon>
        <taxon>Campylobacterota</taxon>
        <taxon>Epsilonproteobacteria</taxon>
        <taxon>Campylobacterales</taxon>
        <taxon>Arcobacteraceae</taxon>
        <taxon>Halarcobacter</taxon>
    </lineage>
</organism>
<keyword evidence="1" id="KW-0812">Transmembrane</keyword>
<feature type="transmembrane region" description="Helical" evidence="1">
    <location>
        <begin position="75"/>
        <end position="95"/>
    </location>
</feature>
<gene>
    <name evidence="2" type="ORF">CRV08_15660</name>
</gene>
<feature type="transmembrane region" description="Helical" evidence="1">
    <location>
        <begin position="107"/>
        <end position="130"/>
    </location>
</feature>